<reference evidence="1" key="2">
    <citation type="submission" date="2020-07" db="EMBL/GenBank/DDBJ databases">
        <authorList>
            <person name="Vera ALvarez R."/>
            <person name="Arias-Moreno D.M."/>
            <person name="Jimenez-Jacinto V."/>
            <person name="Jimenez-Bremont J.F."/>
            <person name="Swaminathan K."/>
            <person name="Moose S.P."/>
            <person name="Guerrero-Gonzalez M.L."/>
            <person name="Marino-Ramirez L."/>
            <person name="Landsman D."/>
            <person name="Rodriguez-Kessler M."/>
            <person name="Delgado-Sanchez P."/>
        </authorList>
    </citation>
    <scope>NUCLEOTIDE SEQUENCE</scope>
    <source>
        <tissue evidence="1">Cladode</tissue>
    </source>
</reference>
<sequence length="104" mass="11540">MKLQPLTDDIFSPSVSSESYLASNLLHINFTDLKLTNISNSGFSKISINNCFVVVKEVSGENVVNLKLLKTEDQFLGATFLIDSRKGFNFLEFKKSFGSAVIDI</sequence>
<dbReference type="EMBL" id="GISG01188922">
    <property type="protein sequence ID" value="MBA4655743.1"/>
    <property type="molecule type" value="Transcribed_RNA"/>
</dbReference>
<accession>A0A7C9E433</accession>
<protein>
    <submittedName>
        <fullName evidence="1">Uncharacterized protein</fullName>
    </submittedName>
</protein>
<evidence type="ECO:0000313" key="1">
    <source>
        <dbReference type="EMBL" id="MBA4655743.1"/>
    </source>
</evidence>
<reference evidence="1" key="1">
    <citation type="journal article" date="2013" name="J. Plant Res.">
        <title>Effect of fungi and light on seed germination of three Opuntia species from semiarid lands of central Mexico.</title>
        <authorList>
            <person name="Delgado-Sanchez P."/>
            <person name="Jimenez-Bremont J.F."/>
            <person name="Guerrero-Gonzalez Mde L."/>
            <person name="Flores J."/>
        </authorList>
    </citation>
    <scope>NUCLEOTIDE SEQUENCE</scope>
    <source>
        <tissue evidence="1">Cladode</tissue>
    </source>
</reference>
<name>A0A7C9E433_OPUST</name>
<proteinExistence type="predicted"/>
<dbReference type="AlphaFoldDB" id="A0A7C9E433"/>
<organism evidence="1">
    <name type="scientific">Opuntia streptacantha</name>
    <name type="common">Prickly pear cactus</name>
    <name type="synonym">Opuntia cardona</name>
    <dbReference type="NCBI Taxonomy" id="393608"/>
    <lineage>
        <taxon>Eukaryota</taxon>
        <taxon>Viridiplantae</taxon>
        <taxon>Streptophyta</taxon>
        <taxon>Embryophyta</taxon>
        <taxon>Tracheophyta</taxon>
        <taxon>Spermatophyta</taxon>
        <taxon>Magnoliopsida</taxon>
        <taxon>eudicotyledons</taxon>
        <taxon>Gunneridae</taxon>
        <taxon>Pentapetalae</taxon>
        <taxon>Caryophyllales</taxon>
        <taxon>Cactineae</taxon>
        <taxon>Cactaceae</taxon>
        <taxon>Opuntioideae</taxon>
        <taxon>Opuntia</taxon>
    </lineage>
</organism>